<dbReference type="Pfam" id="PF13692">
    <property type="entry name" value="Glyco_trans_1_4"/>
    <property type="match status" value="1"/>
</dbReference>
<dbReference type="GO" id="GO:0043750">
    <property type="term" value="F:phosphatidylinositol alpha-mannosyltransferase activity"/>
    <property type="evidence" value="ECO:0007669"/>
    <property type="project" value="UniProtKB-EC"/>
</dbReference>
<keyword evidence="1" id="KW-0808">Transferase</keyword>
<dbReference type="Gene3D" id="3.40.50.2000">
    <property type="entry name" value="Glycogen Phosphorylase B"/>
    <property type="match status" value="2"/>
</dbReference>
<dbReference type="CDD" id="cd03801">
    <property type="entry name" value="GT4_PimA-like"/>
    <property type="match status" value="1"/>
</dbReference>
<evidence type="ECO:0000313" key="1">
    <source>
        <dbReference type="EMBL" id="PRR77048.1"/>
    </source>
</evidence>
<organism evidence="1 2">
    <name type="scientific">Neomoorella stamsii</name>
    <dbReference type="NCBI Taxonomy" id="1266720"/>
    <lineage>
        <taxon>Bacteria</taxon>
        <taxon>Bacillati</taxon>
        <taxon>Bacillota</taxon>
        <taxon>Clostridia</taxon>
        <taxon>Neomoorellales</taxon>
        <taxon>Neomoorellaceae</taxon>
        <taxon>Neomoorella</taxon>
    </lineage>
</organism>
<dbReference type="InterPro" id="IPR050194">
    <property type="entry name" value="Glycosyltransferase_grp1"/>
</dbReference>
<comment type="caution">
    <text evidence="1">The sequence shown here is derived from an EMBL/GenBank/DDBJ whole genome shotgun (WGS) entry which is preliminary data.</text>
</comment>
<dbReference type="EMBL" id="PVXL01000015">
    <property type="protein sequence ID" value="PRR77048.1"/>
    <property type="molecule type" value="Genomic_DNA"/>
</dbReference>
<name>A0A9X7J6H0_9FIRM</name>
<dbReference type="RefSeq" id="WP_054937760.1">
    <property type="nucleotide sequence ID" value="NZ_PVXL01000015.1"/>
</dbReference>
<dbReference type="SUPFAM" id="SSF53756">
    <property type="entry name" value="UDP-Glycosyltransferase/glycogen phosphorylase"/>
    <property type="match status" value="1"/>
</dbReference>
<dbReference type="PANTHER" id="PTHR45947:SF3">
    <property type="entry name" value="SULFOQUINOVOSYL TRANSFERASE SQD2"/>
    <property type="match status" value="1"/>
</dbReference>
<dbReference type="Proteomes" id="UP000239430">
    <property type="component" value="Unassembled WGS sequence"/>
</dbReference>
<dbReference type="AlphaFoldDB" id="A0A9X7J6H0"/>
<protein>
    <submittedName>
        <fullName evidence="1">GDP-mannose-dependent alpha-(1-6)-phosphatidylinositol monomannoside mannosyltransferase</fullName>
        <ecNumber evidence="1">2.4.1.345</ecNumber>
    </submittedName>
</protein>
<evidence type="ECO:0000313" key="2">
    <source>
        <dbReference type="Proteomes" id="UP000239430"/>
    </source>
</evidence>
<dbReference type="EC" id="2.4.1.345" evidence="1"/>
<keyword evidence="1" id="KW-0328">Glycosyltransferase</keyword>
<gene>
    <name evidence="1" type="primary">pimB_1</name>
    <name evidence="1" type="ORF">MOST_03440</name>
</gene>
<dbReference type="PANTHER" id="PTHR45947">
    <property type="entry name" value="SULFOQUINOVOSYL TRANSFERASE SQD2"/>
    <property type="match status" value="1"/>
</dbReference>
<keyword evidence="2" id="KW-1185">Reference proteome</keyword>
<proteinExistence type="predicted"/>
<accession>A0A9X7J6H0</accession>
<sequence>MHLLLFNLATDLDDPILGFTTAWITALARRMEFIHVITMRAGRVEVPDNVRVYSVGKEKGYSEARRLLEFYRYLFRILRVDCIDVCFSHMIPTFTVLAAPILKARHIPIVTWYAHRHVSAMLKVAHHLSDQIVSSADSAYHYKRDKLEVIGQGIDTDLFSPDGTEPEDPPLLLCVGRLSPIKDQMTLIEAVHILRQRGYPVSCALVGDAPQAHHSYVEELRRRVEDLKLAGVVQFVGSVPNHEVVSWYRRCFAHVNCSPADHSLDKAVLEAMACGKPSFTSTLGFQNTVGQWEDMLLFHQGNPEDLAARLERLLCLGNRQRQAMAIELRQSVMRLHSLENLVDKMIMVFQKVQSYR</sequence>
<reference evidence="1 2" key="1">
    <citation type="submission" date="2018-03" db="EMBL/GenBank/DDBJ databases">
        <title>Genome sequence of Moorella stamsii DSM 26217.</title>
        <authorList>
            <person name="Poehlein A."/>
            <person name="Daniel R."/>
        </authorList>
    </citation>
    <scope>NUCLEOTIDE SEQUENCE [LARGE SCALE GENOMIC DNA]</scope>
    <source>
        <strain evidence="2">DSM 26217</strain>
    </source>
</reference>